<feature type="domain" description="CAAX prenyl protease 2/Lysostaphin resistance protein A-like" evidence="2">
    <location>
        <begin position="191"/>
        <end position="279"/>
    </location>
</feature>
<dbReference type="Proteomes" id="UP000198916">
    <property type="component" value="Unassembled WGS sequence"/>
</dbReference>
<evidence type="ECO:0000313" key="4">
    <source>
        <dbReference type="Proteomes" id="UP000198916"/>
    </source>
</evidence>
<sequence length="340" mass="38245">MSGLFPSVSSNPYLHPQNTSIPMTEYNTFSKGVQQHGENHPMVSLILLLTLVFAGAIIFGVLAIFIGLAATDSSAGIGSLLSGSTTNTDFLKIVQAVSSFGMFVVPALLMRTVEKRRYHYLDFRAPVNPMLWFIIIGIMFFSAPIFEQAIKLNEQMELPEVFAGIENWMKAKEAELERLTNQLLADTTYWGLCINLIVVAVIPAIGEEFIFRGCVQGILTRWLRNPHASIWLSAIIFSAIHLQFYGFLPRMLLGALFGYLLFWGKNIWLPILAHFLNNASATLSAFYLRRQGKSLDEMDLSTQIPTYFYFLSFVLTVVLLYQYHKTATTGNTQHYGKTLD</sequence>
<evidence type="ECO:0000313" key="3">
    <source>
        <dbReference type="EMBL" id="SEL49858.1"/>
    </source>
</evidence>
<keyword evidence="1" id="KW-1133">Transmembrane helix</keyword>
<keyword evidence="4" id="KW-1185">Reference proteome</keyword>
<feature type="transmembrane region" description="Helical" evidence="1">
    <location>
        <begin position="90"/>
        <end position="109"/>
    </location>
</feature>
<dbReference type="GO" id="GO:0004175">
    <property type="term" value="F:endopeptidase activity"/>
    <property type="evidence" value="ECO:0007669"/>
    <property type="project" value="UniProtKB-ARBA"/>
</dbReference>
<feature type="transmembrane region" description="Helical" evidence="1">
    <location>
        <begin position="188"/>
        <end position="206"/>
    </location>
</feature>
<feature type="transmembrane region" description="Helical" evidence="1">
    <location>
        <begin position="227"/>
        <end position="247"/>
    </location>
</feature>
<organism evidence="3 4">
    <name type="scientific">Parapedobacter koreensis</name>
    <dbReference type="NCBI Taxonomy" id="332977"/>
    <lineage>
        <taxon>Bacteria</taxon>
        <taxon>Pseudomonadati</taxon>
        <taxon>Bacteroidota</taxon>
        <taxon>Sphingobacteriia</taxon>
        <taxon>Sphingobacteriales</taxon>
        <taxon>Sphingobacteriaceae</taxon>
        <taxon>Parapedobacter</taxon>
    </lineage>
</organism>
<protein>
    <recommendedName>
        <fullName evidence="2">CAAX prenyl protease 2/Lysostaphin resistance protein A-like domain-containing protein</fullName>
    </recommendedName>
</protein>
<dbReference type="PANTHER" id="PTHR43592:SF15">
    <property type="entry name" value="CAAX AMINO TERMINAL PROTEASE FAMILY PROTEIN"/>
    <property type="match status" value="1"/>
</dbReference>
<dbReference type="InterPro" id="IPR003675">
    <property type="entry name" value="Rce1/LyrA-like_dom"/>
</dbReference>
<name>A0A1H7QQ58_9SPHI</name>
<dbReference type="PANTHER" id="PTHR43592">
    <property type="entry name" value="CAAX AMINO TERMINAL PROTEASE"/>
    <property type="match status" value="1"/>
</dbReference>
<dbReference type="EMBL" id="FNZR01000006">
    <property type="protein sequence ID" value="SEL49858.1"/>
    <property type="molecule type" value="Genomic_DNA"/>
</dbReference>
<accession>A0A1H7QQ58</accession>
<gene>
    <name evidence="3" type="ORF">SAMN05421740_10639</name>
</gene>
<keyword evidence="1" id="KW-0812">Transmembrane</keyword>
<evidence type="ECO:0000256" key="1">
    <source>
        <dbReference type="SAM" id="Phobius"/>
    </source>
</evidence>
<dbReference type="Pfam" id="PF02517">
    <property type="entry name" value="Rce1-like"/>
    <property type="match status" value="1"/>
</dbReference>
<dbReference type="GO" id="GO:0080120">
    <property type="term" value="P:CAAX-box protein maturation"/>
    <property type="evidence" value="ECO:0007669"/>
    <property type="project" value="UniProtKB-ARBA"/>
</dbReference>
<keyword evidence="1" id="KW-0472">Membrane</keyword>
<dbReference type="AlphaFoldDB" id="A0A1H7QQ58"/>
<dbReference type="STRING" id="332977.SAMN05421740_10639"/>
<evidence type="ECO:0000259" key="2">
    <source>
        <dbReference type="Pfam" id="PF02517"/>
    </source>
</evidence>
<reference evidence="4" key="1">
    <citation type="submission" date="2016-10" db="EMBL/GenBank/DDBJ databases">
        <authorList>
            <person name="Varghese N."/>
            <person name="Submissions S."/>
        </authorList>
    </citation>
    <scope>NUCLEOTIDE SEQUENCE [LARGE SCALE GENOMIC DNA]</scope>
    <source>
        <strain evidence="4">Jip14</strain>
    </source>
</reference>
<feature type="transmembrane region" description="Helical" evidence="1">
    <location>
        <begin position="130"/>
        <end position="150"/>
    </location>
</feature>
<feature type="transmembrane region" description="Helical" evidence="1">
    <location>
        <begin position="307"/>
        <end position="324"/>
    </location>
</feature>
<feature type="transmembrane region" description="Helical" evidence="1">
    <location>
        <begin position="45"/>
        <end position="70"/>
    </location>
</feature>
<proteinExistence type="predicted"/>